<keyword evidence="3" id="KW-0964">Secreted</keyword>
<dbReference type="Pfam" id="PF00048">
    <property type="entry name" value="IL8"/>
    <property type="match status" value="1"/>
</dbReference>
<dbReference type="GO" id="GO:0005125">
    <property type="term" value="F:cytokine activity"/>
    <property type="evidence" value="ECO:0007669"/>
    <property type="project" value="UniProtKB-KW"/>
</dbReference>
<keyword evidence="2" id="KW-0202">Cytokine</keyword>
<feature type="chain" id="PRO_5044808581" description="Chemokine interleukin-8-like domain-containing protein" evidence="5">
    <location>
        <begin position="22"/>
        <end position="113"/>
    </location>
</feature>
<feature type="domain" description="Chemokine interleukin-8-like" evidence="6">
    <location>
        <begin position="29"/>
        <end position="87"/>
    </location>
</feature>
<comment type="subcellular location">
    <subcellularLocation>
        <location evidence="1">Secreted</location>
    </subcellularLocation>
</comment>
<gene>
    <name evidence="7" type="ORF">UPYG_G00091380</name>
</gene>
<dbReference type="SUPFAM" id="SSF54117">
    <property type="entry name" value="Interleukin 8-like chemokines"/>
    <property type="match status" value="1"/>
</dbReference>
<name>A0ABD0XFU8_UMBPY</name>
<dbReference type="AlphaFoldDB" id="A0ABD0XFU8"/>
<evidence type="ECO:0000259" key="6">
    <source>
        <dbReference type="SMART" id="SM00199"/>
    </source>
</evidence>
<reference evidence="7 8" key="1">
    <citation type="submission" date="2024-06" db="EMBL/GenBank/DDBJ databases">
        <authorList>
            <person name="Pan Q."/>
            <person name="Wen M."/>
            <person name="Jouanno E."/>
            <person name="Zahm M."/>
            <person name="Klopp C."/>
            <person name="Cabau C."/>
            <person name="Louis A."/>
            <person name="Berthelot C."/>
            <person name="Parey E."/>
            <person name="Roest Crollius H."/>
            <person name="Montfort J."/>
            <person name="Robinson-Rechavi M."/>
            <person name="Bouchez O."/>
            <person name="Lampietro C."/>
            <person name="Lopez Roques C."/>
            <person name="Donnadieu C."/>
            <person name="Postlethwait J."/>
            <person name="Bobe J."/>
            <person name="Verreycken H."/>
            <person name="Guiguen Y."/>
        </authorList>
    </citation>
    <scope>NUCLEOTIDE SEQUENCE [LARGE SCALE GENOMIC DNA]</scope>
    <source>
        <strain evidence="7">Up_M1</strain>
        <tissue evidence="7">Testis</tissue>
    </source>
</reference>
<dbReference type="GO" id="GO:0005615">
    <property type="term" value="C:extracellular space"/>
    <property type="evidence" value="ECO:0007669"/>
    <property type="project" value="UniProtKB-KW"/>
</dbReference>
<evidence type="ECO:0000256" key="4">
    <source>
        <dbReference type="ARBA" id="ARBA00022729"/>
    </source>
</evidence>
<dbReference type="PANTHER" id="PTHR12015:SF183">
    <property type="entry name" value="C-C MOTIF CHEMOKINE 3"/>
    <property type="match status" value="1"/>
</dbReference>
<accession>A0ABD0XFU8</accession>
<dbReference type="SMART" id="SM00199">
    <property type="entry name" value="SCY"/>
    <property type="match status" value="1"/>
</dbReference>
<feature type="signal peptide" evidence="5">
    <location>
        <begin position="1"/>
        <end position="21"/>
    </location>
</feature>
<dbReference type="InterPro" id="IPR001811">
    <property type="entry name" value="Chemokine_IL8-like_dom"/>
</dbReference>
<comment type="caution">
    <text evidence="7">The sequence shown here is derived from an EMBL/GenBank/DDBJ whole genome shotgun (WGS) entry which is preliminary data.</text>
</comment>
<proteinExistence type="predicted"/>
<dbReference type="PANTHER" id="PTHR12015">
    <property type="entry name" value="SMALL INDUCIBLE CYTOKINE A"/>
    <property type="match status" value="1"/>
</dbReference>
<dbReference type="EMBL" id="JAGEUA010000002">
    <property type="protein sequence ID" value="KAL1007768.1"/>
    <property type="molecule type" value="Genomic_DNA"/>
</dbReference>
<organism evidence="7 8">
    <name type="scientific">Umbra pygmaea</name>
    <name type="common">Eastern mudminnow</name>
    <dbReference type="NCBI Taxonomy" id="75934"/>
    <lineage>
        <taxon>Eukaryota</taxon>
        <taxon>Metazoa</taxon>
        <taxon>Chordata</taxon>
        <taxon>Craniata</taxon>
        <taxon>Vertebrata</taxon>
        <taxon>Euteleostomi</taxon>
        <taxon>Actinopterygii</taxon>
        <taxon>Neopterygii</taxon>
        <taxon>Teleostei</taxon>
        <taxon>Protacanthopterygii</taxon>
        <taxon>Esociformes</taxon>
        <taxon>Umbridae</taxon>
        <taxon>Umbra</taxon>
    </lineage>
</organism>
<dbReference type="Gene3D" id="2.40.50.40">
    <property type="match status" value="1"/>
</dbReference>
<keyword evidence="4 5" id="KW-0732">Signal</keyword>
<keyword evidence="8" id="KW-1185">Reference proteome</keyword>
<evidence type="ECO:0000256" key="3">
    <source>
        <dbReference type="ARBA" id="ARBA00022525"/>
    </source>
</evidence>
<evidence type="ECO:0000256" key="5">
    <source>
        <dbReference type="SAM" id="SignalP"/>
    </source>
</evidence>
<protein>
    <recommendedName>
        <fullName evidence="6">Chemokine interleukin-8-like domain-containing protein</fullName>
    </recommendedName>
</protein>
<evidence type="ECO:0000256" key="1">
    <source>
        <dbReference type="ARBA" id="ARBA00004613"/>
    </source>
</evidence>
<dbReference type="InterPro" id="IPR039809">
    <property type="entry name" value="Chemokine_b/g/d"/>
</dbReference>
<evidence type="ECO:0000313" key="7">
    <source>
        <dbReference type="EMBL" id="KAL1007768.1"/>
    </source>
</evidence>
<dbReference type="InterPro" id="IPR036048">
    <property type="entry name" value="Interleukin_8-like_sf"/>
</dbReference>
<evidence type="ECO:0000256" key="2">
    <source>
        <dbReference type="ARBA" id="ARBA00022514"/>
    </source>
</evidence>
<sequence length="113" mass="12738">MKNLTALLLLGLFCCFHMMHAVPLALPSGEICCMDLVKVKIPFRQLVSARRTSNNCPTKAIIFKTKKGNQFCVDRSEPWVPNLMTKLENRSATAKTTMMSSKQEALKFKALNF</sequence>
<dbReference type="CDD" id="cd00272">
    <property type="entry name" value="Chemokine_CC"/>
    <property type="match status" value="1"/>
</dbReference>
<evidence type="ECO:0000313" key="8">
    <source>
        <dbReference type="Proteomes" id="UP001557470"/>
    </source>
</evidence>
<dbReference type="Proteomes" id="UP001557470">
    <property type="component" value="Unassembled WGS sequence"/>
</dbReference>